<accession>A0A2S9YFP5</accession>
<gene>
    <name evidence="1" type="ORF">ENSA7_52190</name>
</gene>
<protein>
    <submittedName>
        <fullName evidence="1">Uncharacterized protein</fullName>
    </submittedName>
</protein>
<evidence type="ECO:0000313" key="1">
    <source>
        <dbReference type="EMBL" id="PRQ03928.1"/>
    </source>
</evidence>
<reference evidence="1 2" key="1">
    <citation type="submission" date="2018-03" db="EMBL/GenBank/DDBJ databases">
        <title>Draft Genome Sequences of the Obligatory Marine Myxobacteria Enhygromyxa salina SWB007.</title>
        <authorList>
            <person name="Poehlein A."/>
            <person name="Moghaddam J.A."/>
            <person name="Harms H."/>
            <person name="Alanjari M."/>
            <person name="Koenig G.M."/>
            <person name="Daniel R."/>
            <person name="Schaeberle T.F."/>
        </authorList>
    </citation>
    <scope>NUCLEOTIDE SEQUENCE [LARGE SCALE GENOMIC DNA]</scope>
    <source>
        <strain evidence="1 2">SWB007</strain>
    </source>
</reference>
<dbReference type="EMBL" id="PVNL01000106">
    <property type="protein sequence ID" value="PRQ03928.1"/>
    <property type="molecule type" value="Genomic_DNA"/>
</dbReference>
<dbReference type="AlphaFoldDB" id="A0A2S9YFP5"/>
<sequence length="394" mass="43096">MNDHMTYRPSWGRESQGGAHRCRLVTRLAFTIAALTATGCQVSGSQAPERLAAPTHARAPASSDVRLTRELVGRYGLALTAFDRGEYQLAADMFTQLLLALPPDPREDHLRHLLVQHIGWSLLGHYDVDADVAALDRGEQTLERYLVRHEALLPTAHAEREVIYALLGEYQLRRDGKPPPDANARLVALVEATQTGFERQSARSGQAADDALVRVIEVEAIPWAHLDDPRVQAFLRDPRALGPTLFDKPGQPLNPTRVLVRGRVHPTDAGTGKRAHALLKLARPAAERCYEGALSRGAGIVERVRLDLTWAPSGLPEVNFGGDHQLDAAAQTCVREAVREADGAAEGRPAPGHVELRLTFFVQFETAGPDKYALDTDSFGLTSPNTNGVPWLEL</sequence>
<proteinExistence type="predicted"/>
<evidence type="ECO:0000313" key="2">
    <source>
        <dbReference type="Proteomes" id="UP000238823"/>
    </source>
</evidence>
<organism evidence="1 2">
    <name type="scientific">Enhygromyxa salina</name>
    <dbReference type="NCBI Taxonomy" id="215803"/>
    <lineage>
        <taxon>Bacteria</taxon>
        <taxon>Pseudomonadati</taxon>
        <taxon>Myxococcota</taxon>
        <taxon>Polyangia</taxon>
        <taxon>Nannocystales</taxon>
        <taxon>Nannocystaceae</taxon>
        <taxon>Enhygromyxa</taxon>
    </lineage>
</organism>
<comment type="caution">
    <text evidence="1">The sequence shown here is derived from an EMBL/GenBank/DDBJ whole genome shotgun (WGS) entry which is preliminary data.</text>
</comment>
<dbReference type="Proteomes" id="UP000238823">
    <property type="component" value="Unassembled WGS sequence"/>
</dbReference>
<name>A0A2S9YFP5_9BACT</name>